<organism evidence="2 3">
    <name type="scientific">Hypsizygus marmoreus</name>
    <name type="common">White beech mushroom</name>
    <name type="synonym">Agaricus marmoreus</name>
    <dbReference type="NCBI Taxonomy" id="39966"/>
    <lineage>
        <taxon>Eukaryota</taxon>
        <taxon>Fungi</taxon>
        <taxon>Dikarya</taxon>
        <taxon>Basidiomycota</taxon>
        <taxon>Agaricomycotina</taxon>
        <taxon>Agaricomycetes</taxon>
        <taxon>Agaricomycetidae</taxon>
        <taxon>Agaricales</taxon>
        <taxon>Tricholomatineae</taxon>
        <taxon>Lyophyllaceae</taxon>
        <taxon>Hypsizygus</taxon>
    </lineage>
</organism>
<reference evidence="2" key="1">
    <citation type="submission" date="2018-04" db="EMBL/GenBank/DDBJ databases">
        <title>Whole genome sequencing of Hypsizygus marmoreus.</title>
        <authorList>
            <person name="Choi I.-G."/>
            <person name="Min B."/>
            <person name="Kim J.-G."/>
            <person name="Kim S."/>
            <person name="Oh Y.-L."/>
            <person name="Kong W.-S."/>
            <person name="Park H."/>
            <person name="Jeong J."/>
            <person name="Song E.-S."/>
        </authorList>
    </citation>
    <scope>NUCLEOTIDE SEQUENCE [LARGE SCALE GENOMIC DNA]</scope>
    <source>
        <strain evidence="2">51987-8</strain>
    </source>
</reference>
<keyword evidence="3" id="KW-1185">Reference proteome</keyword>
<dbReference type="InParanoid" id="A0A369IY77"/>
<comment type="caution">
    <text evidence="2">The sequence shown here is derived from an EMBL/GenBank/DDBJ whole genome shotgun (WGS) entry which is preliminary data.</text>
</comment>
<dbReference type="EMBL" id="LUEZ02000096">
    <property type="protein sequence ID" value="RDB14731.1"/>
    <property type="molecule type" value="Genomic_DNA"/>
</dbReference>
<gene>
    <name evidence="2" type="ORF">Hypma_016251</name>
</gene>
<protein>
    <recommendedName>
        <fullName evidence="1">F-box domain-containing protein</fullName>
    </recommendedName>
</protein>
<evidence type="ECO:0000313" key="3">
    <source>
        <dbReference type="Proteomes" id="UP000076154"/>
    </source>
</evidence>
<dbReference type="AlphaFoldDB" id="A0A369IY77"/>
<dbReference type="Proteomes" id="UP000076154">
    <property type="component" value="Unassembled WGS sequence"/>
</dbReference>
<accession>A0A369IY77</accession>
<feature type="domain" description="F-box" evidence="1">
    <location>
        <begin position="4"/>
        <end position="38"/>
    </location>
</feature>
<dbReference type="Pfam" id="PF00646">
    <property type="entry name" value="F-box"/>
    <property type="match status" value="1"/>
</dbReference>
<dbReference type="OrthoDB" id="2984575at2759"/>
<name>A0A369IY77_HYPMA</name>
<evidence type="ECO:0000313" key="2">
    <source>
        <dbReference type="EMBL" id="RDB14731.1"/>
    </source>
</evidence>
<evidence type="ECO:0000259" key="1">
    <source>
        <dbReference type="Pfam" id="PF00646"/>
    </source>
</evidence>
<proteinExistence type="predicted"/>
<dbReference type="InterPro" id="IPR001810">
    <property type="entry name" value="F-box_dom"/>
</dbReference>
<sequence>MASLIPLDILDSILDRTSNADLASFCRTSKSLYPHAKNALFRHLHLNGRNVLKACFALGKDPELAARVNSFILVSNTDVSLALGTIQYTLSLVPQLRTLILRIGTHGSWILPQDNTSPFQLKTFRCGFGPQKEVFNFLVGQPGLRYLSLNYLDHDIPSPTLEVLPQLVAIAAPLSAVQKFVPGRPIRDVTIYEDNTECNKDILECLTHSTAKMGVQRLLSTPEHLFYVGGKRLASLCPNLTHLTSHALNLNPNNDAEVLLPNWMEDVLSHQRSLHFFKIVFDPRMSSARCKDIDFSDFVTLAFEASASLQYIIVAFLHLQARYTCKRIPGQDWFLCDDFEAF</sequence>